<sequence>MNDLEQHFKKAAENIRMTSAEKSAMRFRIQQETAPSSSAPISTPSPYVWMFAPRSLAMLGVALLVIFSTGSAYASEGSLPGSPLYPVKTKIVEPLKVALAPTVQAKAQANADIASARVQEAQTMSGQGTLTPKVVQEISESYNAHAKAALALVADIDSEDTGDDEDDSPVSNQDTGVAVTVAVSASSDEDSDDMAPDTAVVATMMAEPVEPAEPASSDSDSDDGDVAITATAPTMLSISIQTTSSKDIEEVPPSAPTARSAKTVGTYSTSQKSASTTRATEPTQAPSVAVKATSTATTTVKQNNSRSFVRTLRASLSAQAEILQQLDAEVRLGKGGKGDN</sequence>
<protein>
    <recommendedName>
        <fullName evidence="2">DUF5667 domain-containing protein</fullName>
    </recommendedName>
</protein>
<dbReference type="Pfam" id="PF18915">
    <property type="entry name" value="DUF5667"/>
    <property type="match status" value="1"/>
</dbReference>
<feature type="compositionally biased region" description="Acidic residues" evidence="1">
    <location>
        <begin position="158"/>
        <end position="168"/>
    </location>
</feature>
<feature type="domain" description="DUF5667" evidence="2">
    <location>
        <begin position="77"/>
        <end position="161"/>
    </location>
</feature>
<reference evidence="3 4" key="1">
    <citation type="journal article" date="2016" name="Nat. Commun.">
        <title>Thousands of microbial genomes shed light on interconnected biogeochemical processes in an aquifer system.</title>
        <authorList>
            <person name="Anantharaman K."/>
            <person name="Brown C.T."/>
            <person name="Hug L.A."/>
            <person name="Sharon I."/>
            <person name="Castelle C.J."/>
            <person name="Probst A.J."/>
            <person name="Thomas B.C."/>
            <person name="Singh A."/>
            <person name="Wilkins M.J."/>
            <person name="Karaoz U."/>
            <person name="Brodie E.L."/>
            <person name="Williams K.H."/>
            <person name="Hubbard S.S."/>
            <person name="Banfield J.F."/>
        </authorList>
    </citation>
    <scope>NUCLEOTIDE SEQUENCE [LARGE SCALE GENOMIC DNA]</scope>
</reference>
<organism evidence="3 4">
    <name type="scientific">Candidatus Adlerbacteria bacterium RIFOXYC1_FULL_48_26</name>
    <dbReference type="NCBI Taxonomy" id="1797247"/>
    <lineage>
        <taxon>Bacteria</taxon>
        <taxon>Candidatus Adleribacteriota</taxon>
    </lineage>
</organism>
<accession>A0A1F4Y2K6</accession>
<dbReference type="STRING" id="1797247.A2419_01585"/>
<evidence type="ECO:0000256" key="1">
    <source>
        <dbReference type="SAM" id="MobiDB-lite"/>
    </source>
</evidence>
<feature type="compositionally biased region" description="Polar residues" evidence="1">
    <location>
        <begin position="263"/>
        <end position="286"/>
    </location>
</feature>
<feature type="region of interest" description="Disordered" evidence="1">
    <location>
        <begin position="243"/>
        <end position="291"/>
    </location>
</feature>
<feature type="region of interest" description="Disordered" evidence="1">
    <location>
        <begin position="158"/>
        <end position="177"/>
    </location>
</feature>
<dbReference type="AlphaFoldDB" id="A0A1F4Y2K6"/>
<name>A0A1F4Y2K6_9BACT</name>
<evidence type="ECO:0000313" key="4">
    <source>
        <dbReference type="Proteomes" id="UP000176568"/>
    </source>
</evidence>
<dbReference type="EMBL" id="MEXB01000012">
    <property type="protein sequence ID" value="OGC88141.1"/>
    <property type="molecule type" value="Genomic_DNA"/>
</dbReference>
<proteinExistence type="predicted"/>
<comment type="caution">
    <text evidence="3">The sequence shown here is derived from an EMBL/GenBank/DDBJ whole genome shotgun (WGS) entry which is preliminary data.</text>
</comment>
<dbReference type="Proteomes" id="UP000176568">
    <property type="component" value="Unassembled WGS sequence"/>
</dbReference>
<evidence type="ECO:0000313" key="3">
    <source>
        <dbReference type="EMBL" id="OGC88141.1"/>
    </source>
</evidence>
<dbReference type="InterPro" id="IPR043725">
    <property type="entry name" value="DUF5667"/>
</dbReference>
<gene>
    <name evidence="3" type="ORF">A2419_01585</name>
</gene>
<evidence type="ECO:0000259" key="2">
    <source>
        <dbReference type="Pfam" id="PF18915"/>
    </source>
</evidence>